<keyword evidence="1" id="KW-1133">Transmembrane helix</keyword>
<keyword evidence="3" id="KW-1185">Reference proteome</keyword>
<keyword evidence="1" id="KW-0812">Transmembrane</keyword>
<dbReference type="AlphaFoldDB" id="A0A927BZW8"/>
<evidence type="ECO:0000256" key="1">
    <source>
        <dbReference type="SAM" id="Phobius"/>
    </source>
</evidence>
<feature type="transmembrane region" description="Helical" evidence="1">
    <location>
        <begin position="67"/>
        <end position="83"/>
    </location>
</feature>
<dbReference type="Proteomes" id="UP000610558">
    <property type="component" value="Unassembled WGS sequence"/>
</dbReference>
<gene>
    <name evidence="2" type="ORF">IB286_06580</name>
</gene>
<feature type="transmembrane region" description="Helical" evidence="1">
    <location>
        <begin position="95"/>
        <end position="112"/>
    </location>
</feature>
<dbReference type="Pfam" id="PF09842">
    <property type="entry name" value="DUF2069"/>
    <property type="match status" value="1"/>
</dbReference>
<dbReference type="InterPro" id="IPR018643">
    <property type="entry name" value="DUF2069_membrane"/>
</dbReference>
<organism evidence="2 3">
    <name type="scientific">Spongiibacter pelagi</name>
    <dbReference type="NCBI Taxonomy" id="2760804"/>
    <lineage>
        <taxon>Bacteria</taxon>
        <taxon>Pseudomonadati</taxon>
        <taxon>Pseudomonadota</taxon>
        <taxon>Gammaproteobacteria</taxon>
        <taxon>Cellvibrionales</taxon>
        <taxon>Spongiibacteraceae</taxon>
        <taxon>Spongiibacter</taxon>
    </lineage>
</organism>
<feature type="transmembrane region" description="Helical" evidence="1">
    <location>
        <begin position="12"/>
        <end position="34"/>
    </location>
</feature>
<protein>
    <submittedName>
        <fullName evidence="2">DUF2069 domain-containing protein</fullName>
    </submittedName>
</protein>
<dbReference type="EMBL" id="JACXLD010000003">
    <property type="protein sequence ID" value="MBD2858673.1"/>
    <property type="molecule type" value="Genomic_DNA"/>
</dbReference>
<name>A0A927BZW8_9GAMM</name>
<reference evidence="2" key="1">
    <citation type="submission" date="2020-09" db="EMBL/GenBank/DDBJ databases">
        <authorList>
            <person name="Yoon J.-W."/>
        </authorList>
    </citation>
    <scope>NUCLEOTIDE SEQUENCE</scope>
    <source>
        <strain evidence="2">KMU-158</strain>
    </source>
</reference>
<accession>A0A927BZW8</accession>
<evidence type="ECO:0000313" key="2">
    <source>
        <dbReference type="EMBL" id="MBD2858673.1"/>
    </source>
</evidence>
<evidence type="ECO:0000313" key="3">
    <source>
        <dbReference type="Proteomes" id="UP000610558"/>
    </source>
</evidence>
<sequence>MSNLQTRADQLAALMKLSYVGMLAVLTISTWFVVQEGRQPSVTIYVIRLLPLLIFARVVFVPNLRGLAWLCFVCLGYFVGAVTESMSPLARWPDYVQLGLSVSLFISAMVFIRVQSKAWQQAGNAQLVTEESPQ</sequence>
<dbReference type="RefSeq" id="WP_190763775.1">
    <property type="nucleotide sequence ID" value="NZ_JACXLD010000003.1"/>
</dbReference>
<proteinExistence type="predicted"/>
<feature type="transmembrane region" description="Helical" evidence="1">
    <location>
        <begin position="40"/>
        <end position="60"/>
    </location>
</feature>
<comment type="caution">
    <text evidence="2">The sequence shown here is derived from an EMBL/GenBank/DDBJ whole genome shotgun (WGS) entry which is preliminary data.</text>
</comment>
<keyword evidence="1" id="KW-0472">Membrane</keyword>